<evidence type="ECO:0000259" key="1">
    <source>
        <dbReference type="Pfam" id="PF05378"/>
    </source>
</evidence>
<feature type="domain" description="Hydantoinase/oxoprolinase N-terminal" evidence="1">
    <location>
        <begin position="19"/>
        <end position="80"/>
    </location>
</feature>
<gene>
    <name evidence="2" type="ORF">DPM13_00515</name>
</gene>
<accession>A0ABM6WNY8</accession>
<proteinExistence type="predicted"/>
<sequence>MEAKGFEAGLRADARKPGADIGRHVTDIALDCRGTMYSTKVLTNYSAPEQAILDGIDIVLHDAGLTPADLDIVIHGTTQCHGFRAARCLRRGTRNARRLLISSVMRKSPCWVRSNRDSAR</sequence>
<dbReference type="InterPro" id="IPR008040">
    <property type="entry name" value="Hydant_A_N"/>
</dbReference>
<dbReference type="EMBL" id="CP030239">
    <property type="protein sequence ID" value="AWX92287.1"/>
    <property type="molecule type" value="Genomic_DNA"/>
</dbReference>
<name>A0ABM6WNY8_9RHOB</name>
<evidence type="ECO:0000313" key="3">
    <source>
        <dbReference type="Proteomes" id="UP000249922"/>
    </source>
</evidence>
<dbReference type="Pfam" id="PF05378">
    <property type="entry name" value="Hydant_A_N"/>
    <property type="match status" value="1"/>
</dbReference>
<keyword evidence="3" id="KW-1185">Reference proteome</keyword>
<evidence type="ECO:0000313" key="2">
    <source>
        <dbReference type="EMBL" id="AWX92287.1"/>
    </source>
</evidence>
<organism evidence="2 3">
    <name type="scientific">Paracoccus mutanolyticus</name>
    <dbReference type="NCBI Taxonomy" id="1499308"/>
    <lineage>
        <taxon>Bacteria</taxon>
        <taxon>Pseudomonadati</taxon>
        <taxon>Pseudomonadota</taxon>
        <taxon>Alphaproteobacteria</taxon>
        <taxon>Rhodobacterales</taxon>
        <taxon>Paracoccaceae</taxon>
        <taxon>Paracoccus</taxon>
    </lineage>
</organism>
<dbReference type="Proteomes" id="UP000249922">
    <property type="component" value="Chromosome"/>
</dbReference>
<protein>
    <recommendedName>
        <fullName evidence="1">Hydantoinase/oxoprolinase N-terminal domain-containing protein</fullName>
    </recommendedName>
</protein>
<reference evidence="2 3" key="1">
    <citation type="submission" date="2018-06" db="EMBL/GenBank/DDBJ databases">
        <title>Complete genome sequence of Paracoccus mutanolyticus strain RSP-02 isolated from cellulosic waste.</title>
        <authorList>
            <person name="Amrutha R.N."/>
            <person name="Shrivastav A."/>
            <person name="Buddana S.K."/>
            <person name="Deshpande U."/>
            <person name="Prakasham R.S."/>
        </authorList>
    </citation>
    <scope>NUCLEOTIDE SEQUENCE [LARGE SCALE GENOMIC DNA]</scope>
    <source>
        <strain evidence="2 3">RSP-02</strain>
    </source>
</reference>